<keyword evidence="4" id="KW-1185">Reference proteome</keyword>
<dbReference type="EMBL" id="SOAU01000001">
    <property type="protein sequence ID" value="TDT17662.1"/>
    <property type="molecule type" value="Genomic_DNA"/>
</dbReference>
<accession>A0A4R7I246</accession>
<dbReference type="AlphaFoldDB" id="A0A4R7I246"/>
<feature type="compositionally biased region" description="Acidic residues" evidence="1">
    <location>
        <begin position="61"/>
        <end position="77"/>
    </location>
</feature>
<feature type="transmembrane region" description="Helical" evidence="2">
    <location>
        <begin position="26"/>
        <end position="47"/>
    </location>
</feature>
<feature type="region of interest" description="Disordered" evidence="1">
    <location>
        <begin position="1"/>
        <end position="24"/>
    </location>
</feature>
<feature type="region of interest" description="Disordered" evidence="1">
    <location>
        <begin position="210"/>
        <end position="230"/>
    </location>
</feature>
<keyword evidence="2" id="KW-0812">Transmembrane</keyword>
<keyword evidence="2" id="KW-1133">Transmembrane helix</keyword>
<feature type="region of interest" description="Disordered" evidence="1">
    <location>
        <begin position="53"/>
        <end position="88"/>
    </location>
</feature>
<dbReference type="Proteomes" id="UP000294558">
    <property type="component" value="Unassembled WGS sequence"/>
</dbReference>
<comment type="caution">
    <text evidence="3">The sequence shown here is derived from an EMBL/GenBank/DDBJ whole genome shotgun (WGS) entry which is preliminary data.</text>
</comment>
<protein>
    <submittedName>
        <fullName evidence="3">Uncharacterized protein</fullName>
    </submittedName>
</protein>
<organism evidence="3 4">
    <name type="scientific">Ilumatobacter fluminis</name>
    <dbReference type="NCBI Taxonomy" id="467091"/>
    <lineage>
        <taxon>Bacteria</taxon>
        <taxon>Bacillati</taxon>
        <taxon>Actinomycetota</taxon>
        <taxon>Acidimicrobiia</taxon>
        <taxon>Acidimicrobiales</taxon>
        <taxon>Ilumatobacteraceae</taxon>
        <taxon>Ilumatobacter</taxon>
    </lineage>
</organism>
<keyword evidence="2" id="KW-0472">Membrane</keyword>
<sequence length="230" mass="24187">MTNQLPPPRVPEPPATPPARSTSRRLVAAGVGAGMLAGGVIGVAAGVPNLTSAATPAVVDEPVEQTSTDETDETDETDAGRQATGERLRERLQPLVDDGTIDSTQADAVSEYLADEWNERPGRRGHGRRAHPLLETIDTAVEVIGVDAETLRDELRSGSSLADIATANGLDPQTLVDALVAEAEAMLDQAVADGRIDADRAEERVTDLTERVTARVNGERPVRGDTADGD</sequence>
<evidence type="ECO:0000313" key="4">
    <source>
        <dbReference type="Proteomes" id="UP000294558"/>
    </source>
</evidence>
<feature type="compositionally biased region" description="Pro residues" evidence="1">
    <location>
        <begin position="1"/>
        <end position="17"/>
    </location>
</feature>
<proteinExistence type="predicted"/>
<evidence type="ECO:0000256" key="2">
    <source>
        <dbReference type="SAM" id="Phobius"/>
    </source>
</evidence>
<name>A0A4R7I246_9ACTN</name>
<evidence type="ECO:0000256" key="1">
    <source>
        <dbReference type="SAM" id="MobiDB-lite"/>
    </source>
</evidence>
<gene>
    <name evidence="3" type="ORF">BDK89_3273</name>
</gene>
<evidence type="ECO:0000313" key="3">
    <source>
        <dbReference type="EMBL" id="TDT17662.1"/>
    </source>
</evidence>
<reference evidence="3 4" key="1">
    <citation type="submission" date="2019-03" db="EMBL/GenBank/DDBJ databases">
        <title>Sequencing the genomes of 1000 actinobacteria strains.</title>
        <authorList>
            <person name="Klenk H.-P."/>
        </authorList>
    </citation>
    <scope>NUCLEOTIDE SEQUENCE [LARGE SCALE GENOMIC DNA]</scope>
    <source>
        <strain evidence="3 4">DSM 18936</strain>
    </source>
</reference>